<dbReference type="AlphaFoldDB" id="A0AAE6M6X1"/>
<keyword evidence="2" id="KW-0732">Signal</keyword>
<dbReference type="InterPro" id="IPR007926">
    <property type="entry name" value="Borrelia_P83"/>
</dbReference>
<dbReference type="RefSeq" id="WP_148879913.1">
    <property type="nucleotide sequence ID" value="NZ_CP027018.1"/>
</dbReference>
<feature type="compositionally biased region" description="Basic and acidic residues" evidence="1">
    <location>
        <begin position="250"/>
        <end position="381"/>
    </location>
</feature>
<gene>
    <name evidence="3" type="ORF">FUT82_03495</name>
</gene>
<feature type="signal peptide" evidence="2">
    <location>
        <begin position="1"/>
        <end position="18"/>
    </location>
</feature>
<evidence type="ECO:0008006" key="5">
    <source>
        <dbReference type="Google" id="ProtNLM"/>
    </source>
</evidence>
<proteinExistence type="predicted"/>
<sequence length="549" mass="61336">MKKLLFFCVLSFLWFGFAIEVDQAEVERNGNKVIEFINYTGPHAETDTAEAIRAIGRGLSSAVKYGSVGETARYYIIHAVDEKETTGFDADIFIIGANARVDHIDNIRLIIASYLSTAYGYSARDAATLANFITVYNAVYRNDMNNFQNRYKQVVTKHLSANTVGIALRYDQWPGQTQIVIPLSDAKYSGSLSTIDTTTITDKKVVEKMREDKDKNIDTRKDMIDLKERESAESQERAKEQQKEANAATKDAKKQQKEAEAKKAEAKVKQQEAKKAQKEAEQAEKKAKENPEDKKAQKEAEVKKAKAEAKQQEAEAAEKETEEKQQEAKEAQEAAAKKQEEATQEQKRAEKKAEEAQDERKGVASDTQKIIEEERKDKEAAEDAALEGTLPGYGLKVIDEKQMLSEIVMLDLKTEKQLKVSPLNTVRGRSLYEEGDSLIAIAGTTGGNGVISLVQINTKTLEIIKQSKEQIAAQSILLQKDRDYYAVVNQNGKYYLGRFNDNLELLAKSAIQVLPFTAVTVSERGIIIQDISSAMRLLKPGDLTLVIKE</sequence>
<feature type="compositionally biased region" description="Basic and acidic residues" evidence="1">
    <location>
        <begin position="214"/>
        <end position="243"/>
    </location>
</feature>
<dbReference type="Pfam" id="PF05262">
    <property type="entry name" value="Borrelia_P83"/>
    <property type="match status" value="1"/>
</dbReference>
<evidence type="ECO:0000256" key="2">
    <source>
        <dbReference type="SAM" id="SignalP"/>
    </source>
</evidence>
<reference evidence="3 4" key="1">
    <citation type="submission" date="2019-08" db="EMBL/GenBank/DDBJ databases">
        <authorList>
            <person name="Kuhnert P."/>
        </authorList>
    </citation>
    <scope>NUCLEOTIDE SEQUENCE [LARGE SCALE GENOMIC DNA]</scope>
    <source>
        <strain evidence="3 4">B36.5</strain>
    </source>
</reference>
<name>A0AAE6M6X1_TREPH</name>
<protein>
    <recommendedName>
        <fullName evidence="5">P83100 family protein</fullName>
    </recommendedName>
</protein>
<organism evidence="3 4">
    <name type="scientific">Treponema phagedenis</name>
    <dbReference type="NCBI Taxonomy" id="162"/>
    <lineage>
        <taxon>Bacteria</taxon>
        <taxon>Pseudomonadati</taxon>
        <taxon>Spirochaetota</taxon>
        <taxon>Spirochaetia</taxon>
        <taxon>Spirochaetales</taxon>
        <taxon>Treponemataceae</taxon>
        <taxon>Treponema</taxon>
    </lineage>
</organism>
<feature type="region of interest" description="Disordered" evidence="1">
    <location>
        <begin position="214"/>
        <end position="383"/>
    </location>
</feature>
<dbReference type="Proteomes" id="UP000323594">
    <property type="component" value="Chromosome"/>
</dbReference>
<feature type="chain" id="PRO_5042006145" description="P83100 family protein" evidence="2">
    <location>
        <begin position="19"/>
        <end position="549"/>
    </location>
</feature>
<accession>A0AAE6M6X1</accession>
<dbReference type="EMBL" id="CP042817">
    <property type="protein sequence ID" value="QEJ97140.1"/>
    <property type="molecule type" value="Genomic_DNA"/>
</dbReference>
<evidence type="ECO:0000313" key="4">
    <source>
        <dbReference type="Proteomes" id="UP000323594"/>
    </source>
</evidence>
<evidence type="ECO:0000313" key="3">
    <source>
        <dbReference type="EMBL" id="QEJ97140.1"/>
    </source>
</evidence>
<evidence type="ECO:0000256" key="1">
    <source>
        <dbReference type="SAM" id="MobiDB-lite"/>
    </source>
</evidence>